<name>A0A380G2S0_STAIN</name>
<dbReference type="OrthoDB" id="9768578at2"/>
<evidence type="ECO:0000313" key="2">
    <source>
        <dbReference type="Proteomes" id="UP000255549"/>
    </source>
</evidence>
<dbReference type="STRING" id="1141106.GCA_000308095_02124"/>
<dbReference type="EMBL" id="UHDP01000003">
    <property type="protein sequence ID" value="SUM45464.1"/>
    <property type="molecule type" value="Genomic_DNA"/>
</dbReference>
<proteinExistence type="predicted"/>
<gene>
    <name evidence="1" type="primary">asp2_2</name>
    <name evidence="1" type="ORF">NCTC11048_00448</name>
</gene>
<dbReference type="NCBIfam" id="TIGR03712">
    <property type="entry name" value="acc_sec_asp2"/>
    <property type="match status" value="1"/>
</dbReference>
<protein>
    <submittedName>
        <fullName evidence="1">Accessory secretory protein Asp2</fullName>
    </submittedName>
</protein>
<evidence type="ECO:0000313" key="1">
    <source>
        <dbReference type="EMBL" id="SUM45464.1"/>
    </source>
</evidence>
<dbReference type="RefSeq" id="WP_019167684.1">
    <property type="nucleotide sequence ID" value="NZ_CAIB01000062.1"/>
</dbReference>
<dbReference type="AlphaFoldDB" id="A0A380G2S0"/>
<keyword evidence="2" id="KW-1185">Reference proteome</keyword>
<sequence length="520" mass="59769">MGRPFSVLQVGGRDLDYLFEQKSDVSWNYLDAQLFHHDSDWVENIEAMFEAVGSFDLVFIQTPCTEPLSELLTLVCTPYNTLVDYHYWQTGYKALEIVKKYDVRPIHYADEAALHDKLLALSFPGQYGDKVSPAHTHMHTSDAVNVTYYGHKEVQCEGDFGDTFRPLLSWRQNLVYDRDKVIEIWPEFYTEGDVELEYVVRLLSLNPEEGVLETLILDEQELAEPFYLTRRPYTAYIAVAIRARYSGVVHIGAVHKRLSRIEFGQLLLGGARFVDERREEFFYYFNPGDFKPPLNVYFSGYREAEGFEAYYLMQQLGAPFLLISDPRIQGGAFYLGSTTFENGIKQVIQKTLEILGFSYDACIFSGLSMGSFGALYYGAQLHPKAINVGKPLVNIGTIAQNMKLLRPQDFETALDIALAHQSEVVDPDIRMSKLNQKFWDVFTNSDLYHTSVAMTYMEHDDYDHAAFHDLLPVLSRQHVHLMNKAVPGRHNDDTTTVVNWFMNFYHILLKDHFGRDVHAN</sequence>
<organism evidence="1 2">
    <name type="scientific">Staphylococcus intermedius NCTC 11048</name>
    <dbReference type="NCBI Taxonomy" id="1141106"/>
    <lineage>
        <taxon>Bacteria</taxon>
        <taxon>Bacillati</taxon>
        <taxon>Bacillota</taxon>
        <taxon>Bacilli</taxon>
        <taxon>Bacillales</taxon>
        <taxon>Staphylococcaceae</taxon>
        <taxon>Staphylococcus</taxon>
        <taxon>Staphylococcus intermedius group</taxon>
    </lineage>
</organism>
<dbReference type="InterPro" id="IPR022267">
    <property type="entry name" value="Asp2"/>
</dbReference>
<dbReference type="GO" id="GO:0015031">
    <property type="term" value="P:protein transport"/>
    <property type="evidence" value="ECO:0007669"/>
    <property type="project" value="InterPro"/>
</dbReference>
<reference evidence="1 2" key="1">
    <citation type="submission" date="2018-06" db="EMBL/GenBank/DDBJ databases">
        <authorList>
            <consortium name="Pathogen Informatics"/>
            <person name="Doyle S."/>
        </authorList>
    </citation>
    <scope>NUCLEOTIDE SEQUENCE [LARGE SCALE GENOMIC DNA]</scope>
    <source>
        <strain evidence="2">NCTC 11048</strain>
    </source>
</reference>
<dbReference type="Proteomes" id="UP000255549">
    <property type="component" value="Unassembled WGS sequence"/>
</dbReference>
<dbReference type="Pfam" id="PF16929">
    <property type="entry name" value="Asp2"/>
    <property type="match status" value="1"/>
</dbReference>
<dbReference type="InterPro" id="IPR029058">
    <property type="entry name" value="AB_hydrolase_fold"/>
</dbReference>
<accession>A0A380G2S0</accession>
<dbReference type="SUPFAM" id="SSF53474">
    <property type="entry name" value="alpha/beta-Hydrolases"/>
    <property type="match status" value="1"/>
</dbReference>